<protein>
    <submittedName>
        <fullName evidence="10">Zinc-finger protein</fullName>
    </submittedName>
</protein>
<keyword evidence="11" id="KW-1185">Reference proteome</keyword>
<dbReference type="Pfam" id="PF00096">
    <property type="entry name" value="zf-C2H2"/>
    <property type="match status" value="3"/>
</dbReference>
<name>A0A9W8DS57_9FUNG</name>
<evidence type="ECO:0000256" key="7">
    <source>
        <dbReference type="PROSITE-ProRule" id="PRU00042"/>
    </source>
</evidence>
<gene>
    <name evidence="10" type="primary">SUR1</name>
    <name evidence="10" type="ORF">H4219_001210</name>
</gene>
<evidence type="ECO:0000259" key="9">
    <source>
        <dbReference type="PROSITE" id="PS50157"/>
    </source>
</evidence>
<comment type="subcellular location">
    <subcellularLocation>
        <location evidence="1">Nucleus</location>
    </subcellularLocation>
</comment>
<dbReference type="InterPro" id="IPR043359">
    <property type="entry name" value="GLI-like"/>
</dbReference>
<evidence type="ECO:0000313" key="10">
    <source>
        <dbReference type="EMBL" id="KAJ1920651.1"/>
    </source>
</evidence>
<dbReference type="AlphaFoldDB" id="A0A9W8DS57"/>
<keyword evidence="4 7" id="KW-0863">Zinc-finger</keyword>
<feature type="domain" description="C2H2-type" evidence="9">
    <location>
        <begin position="563"/>
        <end position="592"/>
    </location>
</feature>
<evidence type="ECO:0000256" key="8">
    <source>
        <dbReference type="SAM" id="MobiDB-lite"/>
    </source>
</evidence>
<feature type="compositionally biased region" description="Low complexity" evidence="8">
    <location>
        <begin position="126"/>
        <end position="137"/>
    </location>
</feature>
<keyword evidence="3" id="KW-0677">Repeat</keyword>
<feature type="domain" description="C2H2-type" evidence="9">
    <location>
        <begin position="593"/>
        <end position="622"/>
    </location>
</feature>
<dbReference type="OrthoDB" id="3437960at2759"/>
<dbReference type="EMBL" id="JANBPU010000011">
    <property type="protein sequence ID" value="KAJ1920651.1"/>
    <property type="molecule type" value="Genomic_DNA"/>
</dbReference>
<feature type="region of interest" description="Disordered" evidence="8">
    <location>
        <begin position="333"/>
        <end position="384"/>
    </location>
</feature>
<dbReference type="GO" id="GO:0008270">
    <property type="term" value="F:zinc ion binding"/>
    <property type="evidence" value="ECO:0007669"/>
    <property type="project" value="UniProtKB-KW"/>
</dbReference>
<feature type="compositionally biased region" description="Basic and acidic residues" evidence="8">
    <location>
        <begin position="372"/>
        <end position="384"/>
    </location>
</feature>
<dbReference type="Pfam" id="PF23561">
    <property type="entry name" value="zf-C2H2_15"/>
    <property type="match status" value="1"/>
</dbReference>
<dbReference type="Proteomes" id="UP001150538">
    <property type="component" value="Unassembled WGS sequence"/>
</dbReference>
<feature type="domain" description="C2H2-type" evidence="9">
    <location>
        <begin position="623"/>
        <end position="653"/>
    </location>
</feature>
<dbReference type="FunFam" id="3.30.160.60:FF:000125">
    <property type="entry name" value="Putative zinc finger protein 143"/>
    <property type="match status" value="1"/>
</dbReference>
<feature type="domain" description="C2H2-type" evidence="9">
    <location>
        <begin position="472"/>
        <end position="504"/>
    </location>
</feature>
<dbReference type="PROSITE" id="PS00028">
    <property type="entry name" value="ZINC_FINGER_C2H2_1"/>
    <property type="match status" value="7"/>
</dbReference>
<evidence type="ECO:0000313" key="11">
    <source>
        <dbReference type="Proteomes" id="UP001150538"/>
    </source>
</evidence>
<evidence type="ECO:0000256" key="3">
    <source>
        <dbReference type="ARBA" id="ARBA00022737"/>
    </source>
</evidence>
<dbReference type="InterPro" id="IPR013087">
    <property type="entry name" value="Znf_C2H2_type"/>
</dbReference>
<dbReference type="GO" id="GO:0000978">
    <property type="term" value="F:RNA polymerase II cis-regulatory region sequence-specific DNA binding"/>
    <property type="evidence" value="ECO:0007669"/>
    <property type="project" value="TreeGrafter"/>
</dbReference>
<evidence type="ECO:0000256" key="2">
    <source>
        <dbReference type="ARBA" id="ARBA00022723"/>
    </source>
</evidence>
<feature type="region of interest" description="Disordered" evidence="8">
    <location>
        <begin position="196"/>
        <end position="229"/>
    </location>
</feature>
<dbReference type="SMART" id="SM00355">
    <property type="entry name" value="ZnF_C2H2"/>
    <property type="match status" value="9"/>
</dbReference>
<dbReference type="SUPFAM" id="SSF57667">
    <property type="entry name" value="beta-beta-alpha zinc fingers"/>
    <property type="match status" value="5"/>
</dbReference>
<organism evidence="10 11">
    <name type="scientific">Mycoemilia scoparia</name>
    <dbReference type="NCBI Taxonomy" id="417184"/>
    <lineage>
        <taxon>Eukaryota</taxon>
        <taxon>Fungi</taxon>
        <taxon>Fungi incertae sedis</taxon>
        <taxon>Zoopagomycota</taxon>
        <taxon>Kickxellomycotina</taxon>
        <taxon>Kickxellomycetes</taxon>
        <taxon>Kickxellales</taxon>
        <taxon>Kickxellaceae</taxon>
        <taxon>Mycoemilia</taxon>
    </lineage>
</organism>
<proteinExistence type="predicted"/>
<dbReference type="PANTHER" id="PTHR45718">
    <property type="entry name" value="TRANSCRIPTIONAL ACTIVATOR CUBITUS INTERRUPTUS"/>
    <property type="match status" value="1"/>
</dbReference>
<dbReference type="FunFam" id="3.30.160.60:FF:002343">
    <property type="entry name" value="Zinc finger protein 33A"/>
    <property type="match status" value="2"/>
</dbReference>
<dbReference type="InterPro" id="IPR056436">
    <property type="entry name" value="Znf-C2H2_ZIC1-5/GLI1-3-like"/>
</dbReference>
<reference evidence="10" key="1">
    <citation type="submission" date="2022-07" db="EMBL/GenBank/DDBJ databases">
        <title>Phylogenomic reconstructions and comparative analyses of Kickxellomycotina fungi.</title>
        <authorList>
            <person name="Reynolds N.K."/>
            <person name="Stajich J.E."/>
            <person name="Barry K."/>
            <person name="Grigoriev I.V."/>
            <person name="Crous P."/>
            <person name="Smith M.E."/>
        </authorList>
    </citation>
    <scope>NUCLEOTIDE SEQUENCE</scope>
    <source>
        <strain evidence="10">NBRC 100468</strain>
    </source>
</reference>
<keyword evidence="6" id="KW-0539">Nucleus</keyword>
<feature type="compositionally biased region" description="Low complexity" evidence="8">
    <location>
        <begin position="196"/>
        <end position="213"/>
    </location>
</feature>
<evidence type="ECO:0000256" key="4">
    <source>
        <dbReference type="ARBA" id="ARBA00022771"/>
    </source>
</evidence>
<dbReference type="PROSITE" id="PS50157">
    <property type="entry name" value="ZINC_FINGER_C2H2_2"/>
    <property type="match status" value="6"/>
</dbReference>
<comment type="caution">
    <text evidence="10">The sequence shown here is derived from an EMBL/GenBank/DDBJ whole genome shotgun (WGS) entry which is preliminary data.</text>
</comment>
<dbReference type="FunFam" id="3.30.160.60:FF:000072">
    <property type="entry name" value="zinc finger protein 143 isoform X1"/>
    <property type="match status" value="1"/>
</dbReference>
<feature type="domain" description="C2H2-type" evidence="9">
    <location>
        <begin position="505"/>
        <end position="532"/>
    </location>
</feature>
<dbReference type="GO" id="GO:0000981">
    <property type="term" value="F:DNA-binding transcription factor activity, RNA polymerase II-specific"/>
    <property type="evidence" value="ECO:0007669"/>
    <property type="project" value="UniProtKB-ARBA"/>
</dbReference>
<accession>A0A9W8DS57</accession>
<feature type="domain" description="C2H2-type" evidence="9">
    <location>
        <begin position="533"/>
        <end position="562"/>
    </location>
</feature>
<sequence>MVFNLDYENKRQEESHEGGEINKLILSTTNTRNKLITDAGSNVGIYNNVSNDSSSNITSSGAQDGQEYACSVVAETPVLPSVSELISRESSEFNKAKHPNTGNSANYHVHEKYPANHLPPLRPPATGTGSSTYTSLTVKSSSNRSNQVLPSLSSLGLGSSIGGKLGSCSTIPTLRTSSQFSGGMRIDRLLGVVSPSAPKSSLSSYTSASNSNSQPPTARPNQDMDIPPSTKEIYTRSSLAEPSGNCTKERPVSSNTSPLKVAYSVCSLSHTDPGTGQPAEANSFVVEELNKSQANGDGKRQPRQCLWSTCAQIFTSVDDLVRHLYKLHVATNRSSQQPTILTEKDTSKSRKGSTKAGAQGKNSPKAADGDDNVNRTRGADSPEPDLVVREVLKVEQMDFQGVTSDFLCKWASCHALKNDTNDLIQHVCREHLGAVRILHRCHWKQCHEEYDHIDGLTNHLSTTHVGSGRHEYVCEWEGCERNGKPFTQRQRAMRHIQTHTGDKPFSCDTCKKKFSEAHIMQQHMRTHTGEKPYKCTENGCEKEFAVSSALTIHLRTHTGERPYQCRHTGCTKRFAESSNLTKHMRVHTGERPFKCPDVACGKTFSRPDQVTRHQRMHTGEKPFVCPIDTCSKKFATSTTCLNHIKHLHNLDQSSLAELGLSVKKRHIEESGPSPKVKRLEK</sequence>
<dbReference type="Gene3D" id="3.30.160.60">
    <property type="entry name" value="Classic Zinc Finger"/>
    <property type="match status" value="7"/>
</dbReference>
<feature type="region of interest" description="Disordered" evidence="8">
    <location>
        <begin position="122"/>
        <end position="147"/>
    </location>
</feature>
<dbReference type="GO" id="GO:0005634">
    <property type="term" value="C:nucleus"/>
    <property type="evidence" value="ECO:0007669"/>
    <property type="project" value="UniProtKB-SubCell"/>
</dbReference>
<keyword evidence="2" id="KW-0479">Metal-binding</keyword>
<keyword evidence="5" id="KW-0862">Zinc</keyword>
<feature type="compositionally biased region" description="Polar residues" evidence="8">
    <location>
        <begin position="138"/>
        <end position="147"/>
    </location>
</feature>
<evidence type="ECO:0000256" key="5">
    <source>
        <dbReference type="ARBA" id="ARBA00022833"/>
    </source>
</evidence>
<dbReference type="InterPro" id="IPR036236">
    <property type="entry name" value="Znf_C2H2_sf"/>
</dbReference>
<evidence type="ECO:0000256" key="6">
    <source>
        <dbReference type="ARBA" id="ARBA00023242"/>
    </source>
</evidence>
<evidence type="ECO:0000256" key="1">
    <source>
        <dbReference type="ARBA" id="ARBA00004123"/>
    </source>
</evidence>
<dbReference type="PANTHER" id="PTHR45718:SF6">
    <property type="entry name" value="ZINC FINGER PROTEIN GLI2"/>
    <property type="match status" value="1"/>
</dbReference>